<dbReference type="Gene3D" id="1.20.1510.10">
    <property type="entry name" value="Cation efflux protein transmembrane domain"/>
    <property type="match status" value="1"/>
</dbReference>
<keyword evidence="5" id="KW-0862">Zinc</keyword>
<sequence length="293" mass="32862">MQGKKLLWVTLLNISITIVQIIGGLISNSLSLLSDALHNLGDSSAIFIAFVAGKISRKKPDASNTFGYKRIEILAALFNAIVLIAICVFLFYEAYERFISPQPIKGKLMLVIAIFGLLANLISVVILHKDKSHSLNVRAAYLHLLGDTLSSVAVIAGGLAIWTWKVYWIDPLITVLVGIYIIWHTWGIVKETVDILMQAVPHDIDIEKVKAEVEKINEVDNIHHMHVWKLDDSQTHLEAHLNLINNIDMIKMMEVKGETEHLLREKFGIRHITLQVGYNCCKGNNNLINTNNS</sequence>
<protein>
    <submittedName>
        <fullName evidence="12">Cation diffusion facilitator family transporter</fullName>
    </submittedName>
</protein>
<feature type="transmembrane region" description="Helical" evidence="9">
    <location>
        <begin position="73"/>
        <end position="92"/>
    </location>
</feature>
<feature type="transmembrane region" description="Helical" evidence="9">
    <location>
        <begin position="108"/>
        <end position="127"/>
    </location>
</feature>
<dbReference type="PANTHER" id="PTHR11562">
    <property type="entry name" value="CATION EFFLUX PROTEIN/ ZINC TRANSPORTER"/>
    <property type="match status" value="1"/>
</dbReference>
<evidence type="ECO:0000259" key="10">
    <source>
        <dbReference type="Pfam" id="PF01545"/>
    </source>
</evidence>
<dbReference type="InterPro" id="IPR002524">
    <property type="entry name" value="Cation_efflux"/>
</dbReference>
<feature type="transmembrane region" description="Helical" evidence="9">
    <location>
        <begin position="36"/>
        <end position="53"/>
    </location>
</feature>
<evidence type="ECO:0000256" key="2">
    <source>
        <dbReference type="ARBA" id="ARBA00008873"/>
    </source>
</evidence>
<evidence type="ECO:0000256" key="1">
    <source>
        <dbReference type="ARBA" id="ARBA00004141"/>
    </source>
</evidence>
<keyword evidence="4 9" id="KW-0812">Transmembrane</keyword>
<keyword evidence="6 9" id="KW-1133">Transmembrane helix</keyword>
<evidence type="ECO:0000313" key="13">
    <source>
        <dbReference type="Proteomes" id="UP000428260"/>
    </source>
</evidence>
<keyword evidence="3" id="KW-0813">Transport</keyword>
<evidence type="ECO:0000313" key="12">
    <source>
        <dbReference type="EMBL" id="QGY48248.1"/>
    </source>
</evidence>
<evidence type="ECO:0000259" key="11">
    <source>
        <dbReference type="Pfam" id="PF16916"/>
    </source>
</evidence>
<keyword evidence="7" id="KW-0406">Ion transport</keyword>
<dbReference type="InterPro" id="IPR036837">
    <property type="entry name" value="Cation_efflux_CTD_sf"/>
</dbReference>
<feature type="domain" description="Cation efflux protein cytoplasmic" evidence="11">
    <location>
        <begin position="201"/>
        <end position="276"/>
    </location>
</feature>
<dbReference type="Proteomes" id="UP000428260">
    <property type="component" value="Chromosome"/>
</dbReference>
<dbReference type="InterPro" id="IPR058533">
    <property type="entry name" value="Cation_efflux_TM"/>
</dbReference>
<dbReference type="InterPro" id="IPR050681">
    <property type="entry name" value="CDF/SLC30A"/>
</dbReference>
<dbReference type="Pfam" id="PF16916">
    <property type="entry name" value="ZT_dimer"/>
    <property type="match status" value="1"/>
</dbReference>
<evidence type="ECO:0000256" key="3">
    <source>
        <dbReference type="ARBA" id="ARBA00022448"/>
    </source>
</evidence>
<reference evidence="12 13" key="1">
    <citation type="submission" date="2019-11" db="EMBL/GenBank/DDBJ databases">
        <authorList>
            <person name="Zheng R.K."/>
            <person name="Sun C.M."/>
        </authorList>
    </citation>
    <scope>NUCLEOTIDE SEQUENCE [LARGE SCALE GENOMIC DNA]</scope>
    <source>
        <strain evidence="12 13">WC007</strain>
    </source>
</reference>
<evidence type="ECO:0000256" key="5">
    <source>
        <dbReference type="ARBA" id="ARBA00022906"/>
    </source>
</evidence>
<keyword evidence="13" id="KW-1185">Reference proteome</keyword>
<dbReference type="Pfam" id="PF01545">
    <property type="entry name" value="Cation_efflux"/>
    <property type="match status" value="1"/>
</dbReference>
<dbReference type="GO" id="GO:0005385">
    <property type="term" value="F:zinc ion transmembrane transporter activity"/>
    <property type="evidence" value="ECO:0007669"/>
    <property type="project" value="TreeGrafter"/>
</dbReference>
<comment type="similarity">
    <text evidence="2">Belongs to the cation diffusion facilitator (CDF) transporter (TC 2.A.4) family. SLC30A subfamily.</text>
</comment>
<dbReference type="EMBL" id="CP046401">
    <property type="protein sequence ID" value="QGY48248.1"/>
    <property type="molecule type" value="Genomic_DNA"/>
</dbReference>
<dbReference type="KEGG" id="mcos:GM418_29140"/>
<feature type="transmembrane region" description="Helical" evidence="9">
    <location>
        <begin position="168"/>
        <end position="189"/>
    </location>
</feature>
<dbReference type="InterPro" id="IPR027469">
    <property type="entry name" value="Cation_efflux_TMD_sf"/>
</dbReference>
<comment type="subcellular location">
    <subcellularLocation>
        <location evidence="1">Membrane</location>
        <topology evidence="1">Multi-pass membrane protein</topology>
    </subcellularLocation>
</comment>
<accession>A0A6I6K4A5</accession>
<proteinExistence type="inferred from homology"/>
<dbReference type="SUPFAM" id="SSF161111">
    <property type="entry name" value="Cation efflux protein transmembrane domain-like"/>
    <property type="match status" value="1"/>
</dbReference>
<dbReference type="NCBIfam" id="TIGR01297">
    <property type="entry name" value="CDF"/>
    <property type="match status" value="1"/>
</dbReference>
<dbReference type="PANTHER" id="PTHR11562:SF17">
    <property type="entry name" value="RE54080P-RELATED"/>
    <property type="match status" value="1"/>
</dbReference>
<name>A0A6I6K4A5_9BACT</name>
<organism evidence="12 13">
    <name type="scientific">Maribellus comscasis</name>
    <dbReference type="NCBI Taxonomy" id="2681766"/>
    <lineage>
        <taxon>Bacteria</taxon>
        <taxon>Pseudomonadati</taxon>
        <taxon>Bacteroidota</taxon>
        <taxon>Bacteroidia</taxon>
        <taxon>Marinilabiliales</taxon>
        <taxon>Prolixibacteraceae</taxon>
        <taxon>Maribellus</taxon>
    </lineage>
</organism>
<evidence type="ECO:0000256" key="6">
    <source>
        <dbReference type="ARBA" id="ARBA00022989"/>
    </source>
</evidence>
<keyword evidence="5" id="KW-0864">Zinc transport</keyword>
<feature type="domain" description="Cation efflux protein transmembrane" evidence="10">
    <location>
        <begin position="9"/>
        <end position="197"/>
    </location>
</feature>
<dbReference type="AlphaFoldDB" id="A0A6I6K4A5"/>
<dbReference type="InterPro" id="IPR027470">
    <property type="entry name" value="Cation_efflux_CTD"/>
</dbReference>
<feature type="transmembrane region" description="Helical" evidence="9">
    <location>
        <begin position="139"/>
        <end position="162"/>
    </location>
</feature>
<evidence type="ECO:0000256" key="4">
    <source>
        <dbReference type="ARBA" id="ARBA00022692"/>
    </source>
</evidence>
<evidence type="ECO:0000256" key="7">
    <source>
        <dbReference type="ARBA" id="ARBA00023065"/>
    </source>
</evidence>
<keyword evidence="8 9" id="KW-0472">Membrane</keyword>
<evidence type="ECO:0000256" key="8">
    <source>
        <dbReference type="ARBA" id="ARBA00023136"/>
    </source>
</evidence>
<dbReference type="SUPFAM" id="SSF160240">
    <property type="entry name" value="Cation efflux protein cytoplasmic domain-like"/>
    <property type="match status" value="1"/>
</dbReference>
<feature type="transmembrane region" description="Helical" evidence="9">
    <location>
        <begin position="7"/>
        <end position="30"/>
    </location>
</feature>
<evidence type="ECO:0000256" key="9">
    <source>
        <dbReference type="SAM" id="Phobius"/>
    </source>
</evidence>
<gene>
    <name evidence="12" type="ORF">GM418_29140</name>
</gene>
<dbReference type="GO" id="GO:0005886">
    <property type="term" value="C:plasma membrane"/>
    <property type="evidence" value="ECO:0007669"/>
    <property type="project" value="TreeGrafter"/>
</dbReference>